<organism evidence="1 2">
    <name type="scientific">Dawidia soli</name>
    <dbReference type="NCBI Taxonomy" id="2782352"/>
    <lineage>
        <taxon>Bacteria</taxon>
        <taxon>Pseudomonadati</taxon>
        <taxon>Bacteroidota</taxon>
        <taxon>Cytophagia</taxon>
        <taxon>Cytophagales</taxon>
        <taxon>Chryseotaleaceae</taxon>
        <taxon>Dawidia</taxon>
    </lineage>
</organism>
<evidence type="ECO:0000313" key="2">
    <source>
        <dbReference type="Proteomes" id="UP001319180"/>
    </source>
</evidence>
<accession>A0AAP2GG24</accession>
<protein>
    <submittedName>
        <fullName evidence="1">Uncharacterized protein</fullName>
    </submittedName>
</protein>
<dbReference type="RefSeq" id="WP_254093298.1">
    <property type="nucleotide sequence ID" value="NZ_JAHESC010000054.1"/>
</dbReference>
<proteinExistence type="predicted"/>
<sequence>MSTFPDTQSLEHYSDKDLILAIKQGDKAAQDYAVKKYGHKILPILQTLTTRSRSLESLLKELFSLSRKLITGINNSHHLKPITILLKAADIMITTRKQNSYPAPVPAAISLYFDASQFDSTEIADIIHLLSDTYRIIGGDALVIKKMDYLDLSPVSRS</sequence>
<reference evidence="1 2" key="1">
    <citation type="submission" date="2021-05" db="EMBL/GenBank/DDBJ databases">
        <title>A Polyphasic approach of four new species of the genus Ohtaekwangia: Ohtaekwangia histidinii sp. nov., Ohtaekwangia cretensis sp. nov., Ohtaekwangia indiensis sp. nov., Ohtaekwangia reichenbachii sp. nov. from diverse environment.</title>
        <authorList>
            <person name="Octaviana S."/>
        </authorList>
    </citation>
    <scope>NUCLEOTIDE SEQUENCE [LARGE SCALE GENOMIC DNA]</scope>
    <source>
        <strain evidence="1 2">PWU37</strain>
    </source>
</reference>
<dbReference type="Proteomes" id="UP001319180">
    <property type="component" value="Unassembled WGS sequence"/>
</dbReference>
<keyword evidence="2" id="KW-1185">Reference proteome</keyword>
<gene>
    <name evidence="1" type="ORF">KK078_26175</name>
</gene>
<dbReference type="AlphaFoldDB" id="A0AAP2GG24"/>
<dbReference type="EMBL" id="JAHESC010000054">
    <property type="protein sequence ID" value="MBT1690079.1"/>
    <property type="molecule type" value="Genomic_DNA"/>
</dbReference>
<comment type="caution">
    <text evidence="1">The sequence shown here is derived from an EMBL/GenBank/DDBJ whole genome shotgun (WGS) entry which is preliminary data.</text>
</comment>
<name>A0AAP2GG24_9BACT</name>
<evidence type="ECO:0000313" key="1">
    <source>
        <dbReference type="EMBL" id="MBT1690079.1"/>
    </source>
</evidence>